<dbReference type="AlphaFoldDB" id="A0A4Q7MCH3"/>
<comment type="caution">
    <text evidence="1">The sequence shown here is derived from an EMBL/GenBank/DDBJ whole genome shotgun (WGS) entry which is preliminary data.</text>
</comment>
<evidence type="ECO:0000313" key="1">
    <source>
        <dbReference type="EMBL" id="RZS65551.1"/>
    </source>
</evidence>
<reference evidence="1 2" key="1">
    <citation type="submission" date="2019-02" db="EMBL/GenBank/DDBJ databases">
        <title>Genomic Encyclopedia of Type Strains, Phase IV (KMG-IV): sequencing the most valuable type-strain genomes for metagenomic binning, comparative biology and taxonomic classification.</title>
        <authorList>
            <person name="Goeker M."/>
        </authorList>
    </citation>
    <scope>NUCLEOTIDE SEQUENCE [LARGE SCALE GENOMIC DNA]</scope>
    <source>
        <strain evidence="1 2">DSM 18116</strain>
    </source>
</reference>
<name>A0A4Q7MCH3_9BACT</name>
<gene>
    <name evidence="1" type="ORF">EV199_5725</name>
</gene>
<protein>
    <submittedName>
        <fullName evidence="1">Uncharacterized protein</fullName>
    </submittedName>
</protein>
<evidence type="ECO:0000313" key="2">
    <source>
        <dbReference type="Proteomes" id="UP000293874"/>
    </source>
</evidence>
<sequence>MNIHWFDRYRNKVLKVIMQLLFHTNGFLYISQQTMERDPRYKAVKLMVESGQITLFNEMFRIIPKSVVAADLGKQNIRFTMLMNRIERFTLKDLFLLGKFFELDERKIFELAYKQYLQQKKQKSI</sequence>
<accession>A0A4Q7MCH3</accession>
<proteinExistence type="predicted"/>
<dbReference type="Proteomes" id="UP000293874">
    <property type="component" value="Unassembled WGS sequence"/>
</dbReference>
<dbReference type="EMBL" id="SGXA01000005">
    <property type="protein sequence ID" value="RZS65551.1"/>
    <property type="molecule type" value="Genomic_DNA"/>
</dbReference>
<keyword evidence="2" id="KW-1185">Reference proteome</keyword>
<organism evidence="1 2">
    <name type="scientific">Pseudobacter ginsenosidimutans</name>
    <dbReference type="NCBI Taxonomy" id="661488"/>
    <lineage>
        <taxon>Bacteria</taxon>
        <taxon>Pseudomonadati</taxon>
        <taxon>Bacteroidota</taxon>
        <taxon>Chitinophagia</taxon>
        <taxon>Chitinophagales</taxon>
        <taxon>Chitinophagaceae</taxon>
        <taxon>Pseudobacter</taxon>
    </lineage>
</organism>